<evidence type="ECO:0000256" key="11">
    <source>
        <dbReference type="ARBA" id="ARBA00069174"/>
    </source>
</evidence>
<dbReference type="GO" id="GO:0030170">
    <property type="term" value="F:pyridoxal phosphate binding"/>
    <property type="evidence" value="ECO:0007669"/>
    <property type="project" value="InterPro"/>
</dbReference>
<dbReference type="SUPFAM" id="SSF56752">
    <property type="entry name" value="D-aminoacid aminotransferase-like PLP-dependent enzymes"/>
    <property type="match status" value="1"/>
</dbReference>
<evidence type="ECO:0000256" key="9">
    <source>
        <dbReference type="ARBA" id="ARBA00049529"/>
    </source>
</evidence>
<dbReference type="GO" id="GO:0008153">
    <property type="term" value="P:4-aminobenzoate biosynthetic process"/>
    <property type="evidence" value="ECO:0007669"/>
    <property type="project" value="UniProtKB-UniRule"/>
</dbReference>
<dbReference type="GO" id="GO:0008696">
    <property type="term" value="F:4-amino-4-deoxychorismate lyase activity"/>
    <property type="evidence" value="ECO:0007669"/>
    <property type="project" value="UniProtKB-UniRule"/>
</dbReference>
<evidence type="ECO:0000256" key="7">
    <source>
        <dbReference type="ARBA" id="ARBA00035633"/>
    </source>
</evidence>
<dbReference type="AlphaFoldDB" id="A0A2N5ED12"/>
<dbReference type="Gene3D" id="3.20.10.10">
    <property type="entry name" value="D-amino Acid Aminotransferase, subunit A, domain 2"/>
    <property type="match status" value="1"/>
</dbReference>
<keyword evidence="6 15" id="KW-0456">Lyase</keyword>
<dbReference type="InterPro" id="IPR043131">
    <property type="entry name" value="BCAT-like_N"/>
</dbReference>
<comment type="catalytic activity">
    <reaction evidence="9">
        <text>4-amino-4-deoxychorismate = 4-aminobenzoate + pyruvate + H(+)</text>
        <dbReference type="Rhea" id="RHEA:16201"/>
        <dbReference type="ChEBI" id="CHEBI:15361"/>
        <dbReference type="ChEBI" id="CHEBI:15378"/>
        <dbReference type="ChEBI" id="CHEBI:17836"/>
        <dbReference type="ChEBI" id="CHEBI:58406"/>
        <dbReference type="EC" id="4.1.3.38"/>
    </reaction>
</comment>
<dbReference type="Proteomes" id="UP000234503">
    <property type="component" value="Unassembled WGS sequence"/>
</dbReference>
<keyword evidence="16" id="KW-1185">Reference proteome</keyword>
<dbReference type="InterPro" id="IPR036038">
    <property type="entry name" value="Aminotransferase-like"/>
</dbReference>
<evidence type="ECO:0000256" key="1">
    <source>
        <dbReference type="ARBA" id="ARBA00001933"/>
    </source>
</evidence>
<sequence length="266" mass="28982">MYWLNGHPATDIALSDRAVQFGDGCFTTARVLDGHVQWLPAHIARLQRGAAALMISGVDWQALTQEMVQAAEEQGQGVLKAVITRGSGGRGYSPAGCLQPTRIVTTSLYPAHYGAWRERGVTLSVSPVALAQSPLLAGIKHLNRLEQVMIRMHLEQTTADEALVLDTSGMLVECCAANLFWRSGRRVMTPDVTLSGVDGVMRQHILALLADHPDYQAEIVRAPPAALAEAEEVFICNALMPLLPVNAIGEWRYQSRALCQTLIPYC</sequence>
<dbReference type="OrthoDB" id="9805628at2"/>
<evidence type="ECO:0000313" key="15">
    <source>
        <dbReference type="EMBL" id="PLR40402.1"/>
    </source>
</evidence>
<dbReference type="InterPro" id="IPR017824">
    <property type="entry name" value="Aminodeoxychorismate_lyase_IV"/>
</dbReference>
<comment type="pathway">
    <text evidence="7">Cofactor biosynthesis; tetrahydrofolate biosynthesis; 4-aminobenzoate from chorismate: step 2/2.</text>
</comment>
<reference evidence="15 16" key="1">
    <citation type="submission" date="2017-12" db="EMBL/GenBank/DDBJ databases">
        <title>Characterization of six clinical isolates of Enterochimera gen. nov., a novel genus of the Yersiniaciae family and the three species Enterochimera arupensis sp. nov., Enterochimera coloradensis sp. nov, and Enterochimera californica sp. nov.</title>
        <authorList>
            <person name="Rossi A."/>
            <person name="Fisher M."/>
        </authorList>
    </citation>
    <scope>NUCLEOTIDE SEQUENCE [LARGE SCALE GENOMIC DNA]</scope>
    <source>
        <strain evidence="16">2016-Iso4</strain>
    </source>
</reference>
<evidence type="ECO:0000256" key="8">
    <source>
        <dbReference type="ARBA" id="ARBA00035676"/>
    </source>
</evidence>
<dbReference type="CDD" id="cd01559">
    <property type="entry name" value="ADCL_like"/>
    <property type="match status" value="1"/>
</dbReference>
<dbReference type="InterPro" id="IPR043132">
    <property type="entry name" value="BCAT-like_C"/>
</dbReference>
<dbReference type="NCBIfam" id="TIGR03461">
    <property type="entry name" value="pabC_Proteo"/>
    <property type="match status" value="1"/>
</dbReference>
<comment type="subunit">
    <text evidence="3">Homodimer.</text>
</comment>
<evidence type="ECO:0000313" key="16">
    <source>
        <dbReference type="Proteomes" id="UP000234503"/>
    </source>
</evidence>
<gene>
    <name evidence="15" type="ORF">CYR32_01280</name>
</gene>
<organism evidence="15 16">
    <name type="scientific">Chimaeribacter coloradensis</name>
    <dbReference type="NCBI Taxonomy" id="2060068"/>
    <lineage>
        <taxon>Bacteria</taxon>
        <taxon>Pseudomonadati</taxon>
        <taxon>Pseudomonadota</taxon>
        <taxon>Gammaproteobacteria</taxon>
        <taxon>Enterobacterales</taxon>
        <taxon>Yersiniaceae</taxon>
        <taxon>Chimaeribacter</taxon>
    </lineage>
</organism>
<accession>A0A2N5ED12</accession>
<protein>
    <recommendedName>
        <fullName evidence="11 12">Aminodeoxychorismate lyase</fullName>
        <ecNumber evidence="8 12">4.1.3.38</ecNumber>
    </recommendedName>
</protein>
<comment type="cofactor">
    <cofactor evidence="1 14">
        <name>pyridoxal 5'-phosphate</name>
        <dbReference type="ChEBI" id="CHEBI:597326"/>
    </cofactor>
</comment>
<evidence type="ECO:0000256" key="6">
    <source>
        <dbReference type="ARBA" id="ARBA00023239"/>
    </source>
</evidence>
<comment type="caution">
    <text evidence="15">The sequence shown here is derived from an EMBL/GenBank/DDBJ whole genome shotgun (WGS) entry which is preliminary data.</text>
</comment>
<evidence type="ECO:0000256" key="4">
    <source>
        <dbReference type="ARBA" id="ARBA00022898"/>
    </source>
</evidence>
<evidence type="ECO:0000256" key="2">
    <source>
        <dbReference type="ARBA" id="ARBA00009320"/>
    </source>
</evidence>
<proteinExistence type="inferred from homology"/>
<evidence type="ECO:0000256" key="14">
    <source>
        <dbReference type="RuleBase" id="RU004516"/>
    </source>
</evidence>
<evidence type="ECO:0000256" key="5">
    <source>
        <dbReference type="ARBA" id="ARBA00022909"/>
    </source>
</evidence>
<comment type="similarity">
    <text evidence="2 13">Belongs to the class-IV pyridoxal-phosphate-dependent aminotransferase family.</text>
</comment>
<dbReference type="Pfam" id="PF01063">
    <property type="entry name" value="Aminotran_4"/>
    <property type="match status" value="1"/>
</dbReference>
<evidence type="ECO:0000256" key="13">
    <source>
        <dbReference type="RuleBase" id="RU004106"/>
    </source>
</evidence>
<comment type="function">
    <text evidence="10">Involved in the biosynthesis of p-aminobenzoate (PABA), a precursor of tetrahydrofolate. Converts 4-amino-4-deoxychorismate into 4-aminobenzoate (PABA) and pyruvate.</text>
</comment>
<dbReference type="GO" id="GO:0046656">
    <property type="term" value="P:folic acid biosynthetic process"/>
    <property type="evidence" value="ECO:0007669"/>
    <property type="project" value="UniProtKB-KW"/>
</dbReference>
<dbReference type="EC" id="4.1.3.38" evidence="8 12"/>
<dbReference type="InterPro" id="IPR001544">
    <property type="entry name" value="Aminotrans_IV"/>
</dbReference>
<name>A0A2N5ED12_9GAMM</name>
<dbReference type="NCBIfam" id="NF004761">
    <property type="entry name" value="PRK06092.1"/>
    <property type="match status" value="1"/>
</dbReference>
<dbReference type="PANTHER" id="PTHR42743">
    <property type="entry name" value="AMINO-ACID AMINOTRANSFERASE"/>
    <property type="match status" value="1"/>
</dbReference>
<dbReference type="PROSITE" id="PS00770">
    <property type="entry name" value="AA_TRANSFER_CLASS_4"/>
    <property type="match status" value="1"/>
</dbReference>
<dbReference type="GO" id="GO:0005829">
    <property type="term" value="C:cytosol"/>
    <property type="evidence" value="ECO:0007669"/>
    <property type="project" value="TreeGrafter"/>
</dbReference>
<dbReference type="FunFam" id="3.20.10.10:FF:000002">
    <property type="entry name" value="D-alanine aminotransferase"/>
    <property type="match status" value="1"/>
</dbReference>
<keyword evidence="4 14" id="KW-0663">Pyridoxal phosphate</keyword>
<keyword evidence="5" id="KW-0289">Folate biosynthesis</keyword>
<evidence type="ECO:0000256" key="10">
    <source>
        <dbReference type="ARBA" id="ARBA00054027"/>
    </source>
</evidence>
<dbReference type="Gene3D" id="3.30.470.10">
    <property type="match status" value="1"/>
</dbReference>
<dbReference type="InterPro" id="IPR050571">
    <property type="entry name" value="Class-IV_PLP-Dep_Aminotrnsfr"/>
</dbReference>
<evidence type="ECO:0000256" key="3">
    <source>
        <dbReference type="ARBA" id="ARBA00011738"/>
    </source>
</evidence>
<dbReference type="RefSeq" id="WP_101821747.1">
    <property type="nucleotide sequence ID" value="NZ_PJZH01000001.1"/>
</dbReference>
<dbReference type="EMBL" id="PJZH01000001">
    <property type="protein sequence ID" value="PLR40402.1"/>
    <property type="molecule type" value="Genomic_DNA"/>
</dbReference>
<dbReference type="PANTHER" id="PTHR42743:SF2">
    <property type="entry name" value="AMINODEOXYCHORISMATE LYASE"/>
    <property type="match status" value="1"/>
</dbReference>
<evidence type="ECO:0000256" key="12">
    <source>
        <dbReference type="NCBIfam" id="TIGR03461"/>
    </source>
</evidence>
<dbReference type="InterPro" id="IPR018300">
    <property type="entry name" value="Aminotrans_IV_CS"/>
</dbReference>